<accession>A0A1E7EY83</accession>
<dbReference type="InParanoid" id="A0A1E7EY83"/>
<gene>
    <name evidence="1" type="ORF">FRACYDRAFT_220077</name>
</gene>
<proteinExistence type="predicted"/>
<evidence type="ECO:0000313" key="2">
    <source>
        <dbReference type="Proteomes" id="UP000095751"/>
    </source>
</evidence>
<protein>
    <submittedName>
        <fullName evidence="1">Uncharacterized protein</fullName>
    </submittedName>
</protein>
<dbReference type="KEGG" id="fcy:FRACYDRAFT_220077"/>
<organism evidence="1 2">
    <name type="scientific">Fragilariopsis cylindrus CCMP1102</name>
    <dbReference type="NCBI Taxonomy" id="635003"/>
    <lineage>
        <taxon>Eukaryota</taxon>
        <taxon>Sar</taxon>
        <taxon>Stramenopiles</taxon>
        <taxon>Ochrophyta</taxon>
        <taxon>Bacillariophyta</taxon>
        <taxon>Bacillariophyceae</taxon>
        <taxon>Bacillariophycidae</taxon>
        <taxon>Bacillariales</taxon>
        <taxon>Bacillariaceae</taxon>
        <taxon>Fragilariopsis</taxon>
    </lineage>
</organism>
<keyword evidence="2" id="KW-1185">Reference proteome</keyword>
<dbReference type="Proteomes" id="UP000095751">
    <property type="component" value="Unassembled WGS sequence"/>
</dbReference>
<sequence length="63" mass="7031">MNKNNVVQTLSMIPTAREVTVTEIREENPVDDREAIKAAGRAAAAVELDMSFWDHMTCHTLDS</sequence>
<dbReference type="EMBL" id="KV784370">
    <property type="protein sequence ID" value="OEU10794.1"/>
    <property type="molecule type" value="Genomic_DNA"/>
</dbReference>
<dbReference type="AlphaFoldDB" id="A0A1E7EY83"/>
<name>A0A1E7EY83_9STRA</name>
<reference evidence="1 2" key="1">
    <citation type="submission" date="2016-09" db="EMBL/GenBank/DDBJ databases">
        <title>Extensive genetic diversity and differential bi-allelic expression allows diatom success in the polar Southern Ocean.</title>
        <authorList>
            <consortium name="DOE Joint Genome Institute"/>
            <person name="Mock T."/>
            <person name="Otillar R.P."/>
            <person name="Strauss J."/>
            <person name="Dupont C."/>
            <person name="Frickenhaus S."/>
            <person name="Maumus F."/>
            <person name="Mcmullan M."/>
            <person name="Sanges R."/>
            <person name="Schmutz J."/>
            <person name="Toseland A."/>
            <person name="Valas R."/>
            <person name="Veluchamy A."/>
            <person name="Ward B.J."/>
            <person name="Allen A."/>
            <person name="Barry K."/>
            <person name="Falciatore A."/>
            <person name="Ferrante M."/>
            <person name="Fortunato A.E."/>
            <person name="Gloeckner G."/>
            <person name="Gruber A."/>
            <person name="Hipkin R."/>
            <person name="Janech M."/>
            <person name="Kroth P."/>
            <person name="Leese F."/>
            <person name="Lindquist E."/>
            <person name="Lyon B.R."/>
            <person name="Martin J."/>
            <person name="Mayer C."/>
            <person name="Parker M."/>
            <person name="Quesneville H."/>
            <person name="Raymond J."/>
            <person name="Uhlig C."/>
            <person name="Valentin K.U."/>
            <person name="Worden A.Z."/>
            <person name="Armbrust E.V."/>
            <person name="Bowler C."/>
            <person name="Green B."/>
            <person name="Moulton V."/>
            <person name="Van Oosterhout C."/>
            <person name="Grigoriev I."/>
        </authorList>
    </citation>
    <scope>NUCLEOTIDE SEQUENCE [LARGE SCALE GENOMIC DNA]</scope>
    <source>
        <strain evidence="1 2">CCMP1102</strain>
    </source>
</reference>
<evidence type="ECO:0000313" key="1">
    <source>
        <dbReference type="EMBL" id="OEU10794.1"/>
    </source>
</evidence>